<dbReference type="WBParaSite" id="PS1159_v2.g21449.t1">
    <property type="protein sequence ID" value="PS1159_v2.g21449.t1"/>
    <property type="gene ID" value="PS1159_v2.g21449"/>
</dbReference>
<name>A0AC35FW05_9BILA</name>
<evidence type="ECO:0000313" key="1">
    <source>
        <dbReference type="Proteomes" id="UP000887580"/>
    </source>
</evidence>
<protein>
    <submittedName>
        <fullName evidence="2">Uncharacterized protein</fullName>
    </submittedName>
</protein>
<accession>A0AC35FW05</accession>
<evidence type="ECO:0000313" key="2">
    <source>
        <dbReference type="WBParaSite" id="PS1159_v2.g21449.t1"/>
    </source>
</evidence>
<sequence>MSEIDWDKEKITTKEWLKVDVNQDSIFFAIQHLGLQRLNVIELDKKHLTKRKKLLRNMLTIYGLICISEKEINLAEEKPFIFDVDSHHFGPTQVSTQIKENLTQKRRIFQQKIENAYMTINLVNYALLASPSNFGERCGPFLKNYFDSKMETAIIEGNDLLASVIPIAYVHNYTAKKYPTKASNDVVTYFGCYRSTVSFDKSDDRFLKIDPSGDLIEFELSDSGLLHFYNTMEVLGVTKIFAVVEDNTKELIEELSEVRQQIYEESGGETNALDTSSFLDKSICLADYEEESIEGEERNFSALASLTEVMENVIESSDYELKIENEDGEKETDQSFMEHSKSSVEEETRHKRFRRLIKEISASKREFKRLWFEGMENYELVLDPEFDAFMESYRIILHQDENEIKRAIEVIEDKAVEEFQKEETAQESTEKENNIPSFGKMSMSRRIPVVEEEEVQRNLRSRKRRAPPTTPKTRVTPKQTKKVT</sequence>
<dbReference type="Proteomes" id="UP000887580">
    <property type="component" value="Unplaced"/>
</dbReference>
<reference evidence="2" key="1">
    <citation type="submission" date="2022-11" db="UniProtKB">
        <authorList>
            <consortium name="WormBaseParasite"/>
        </authorList>
    </citation>
    <scope>IDENTIFICATION</scope>
</reference>
<organism evidence="1 2">
    <name type="scientific">Panagrolaimus sp. PS1159</name>
    <dbReference type="NCBI Taxonomy" id="55785"/>
    <lineage>
        <taxon>Eukaryota</taxon>
        <taxon>Metazoa</taxon>
        <taxon>Ecdysozoa</taxon>
        <taxon>Nematoda</taxon>
        <taxon>Chromadorea</taxon>
        <taxon>Rhabditida</taxon>
        <taxon>Tylenchina</taxon>
        <taxon>Panagrolaimomorpha</taxon>
        <taxon>Panagrolaimoidea</taxon>
        <taxon>Panagrolaimidae</taxon>
        <taxon>Panagrolaimus</taxon>
    </lineage>
</organism>
<proteinExistence type="predicted"/>